<accession>A0A645F989</accession>
<dbReference type="GO" id="GO:0016491">
    <property type="term" value="F:oxidoreductase activity"/>
    <property type="evidence" value="ECO:0007669"/>
    <property type="project" value="InterPro"/>
</dbReference>
<dbReference type="InterPro" id="IPR009010">
    <property type="entry name" value="Asp_de-COase-like_dom_sf"/>
</dbReference>
<proteinExistence type="predicted"/>
<dbReference type="AlphaFoldDB" id="A0A645F989"/>
<dbReference type="SUPFAM" id="SSF50692">
    <property type="entry name" value="ADC-like"/>
    <property type="match status" value="1"/>
</dbReference>
<keyword evidence="1" id="KW-0408">Iron</keyword>
<feature type="domain" description="Molybdopterin dinucleotide-binding" evidence="3">
    <location>
        <begin position="8"/>
        <end position="88"/>
    </location>
</feature>
<gene>
    <name evidence="4" type="ORF">SDC9_158094</name>
</gene>
<dbReference type="PANTHER" id="PTHR43742">
    <property type="entry name" value="TRIMETHYLAMINE-N-OXIDE REDUCTASE"/>
    <property type="match status" value="1"/>
</dbReference>
<dbReference type="GO" id="GO:0051536">
    <property type="term" value="F:iron-sulfur cluster binding"/>
    <property type="evidence" value="ECO:0007669"/>
    <property type="project" value="UniProtKB-KW"/>
</dbReference>
<keyword evidence="2" id="KW-0479">Metal-binding</keyword>
<dbReference type="PANTHER" id="PTHR43742:SF6">
    <property type="entry name" value="OXIDOREDUCTASE YYAE-RELATED"/>
    <property type="match status" value="1"/>
</dbReference>
<dbReference type="InterPro" id="IPR006657">
    <property type="entry name" value="MoPterin_dinucl-bd_dom"/>
</dbReference>
<sequence length="95" mass="10282">MENRGQISLKISVNDAEKRNIENGMLIRAYNDYGSITVSACVTDEVPEGTAIADGVFQKKFTYGDGNFNSLLSEELTDAGEASTLNACTVEVEKI</sequence>
<comment type="caution">
    <text evidence="4">The sequence shown here is derived from an EMBL/GenBank/DDBJ whole genome shotgun (WGS) entry which is preliminary data.</text>
</comment>
<evidence type="ECO:0000313" key="4">
    <source>
        <dbReference type="EMBL" id="MPN10797.1"/>
    </source>
</evidence>
<dbReference type="Pfam" id="PF01568">
    <property type="entry name" value="Molydop_binding"/>
    <property type="match status" value="1"/>
</dbReference>
<evidence type="ECO:0000256" key="2">
    <source>
        <dbReference type="ARBA" id="ARBA00023014"/>
    </source>
</evidence>
<organism evidence="4">
    <name type="scientific">bioreactor metagenome</name>
    <dbReference type="NCBI Taxonomy" id="1076179"/>
    <lineage>
        <taxon>unclassified sequences</taxon>
        <taxon>metagenomes</taxon>
        <taxon>ecological metagenomes</taxon>
    </lineage>
</organism>
<dbReference type="EMBL" id="VSSQ01056978">
    <property type="protein sequence ID" value="MPN10797.1"/>
    <property type="molecule type" value="Genomic_DNA"/>
</dbReference>
<name>A0A645F989_9ZZZZ</name>
<keyword evidence="2" id="KW-0411">Iron-sulfur</keyword>
<reference evidence="4" key="1">
    <citation type="submission" date="2019-08" db="EMBL/GenBank/DDBJ databases">
        <authorList>
            <person name="Kucharzyk K."/>
            <person name="Murdoch R.W."/>
            <person name="Higgins S."/>
            <person name="Loffler F."/>
        </authorList>
    </citation>
    <scope>NUCLEOTIDE SEQUENCE</scope>
</reference>
<protein>
    <recommendedName>
        <fullName evidence="3">Molybdopterin dinucleotide-binding domain-containing protein</fullName>
    </recommendedName>
</protein>
<evidence type="ECO:0000259" key="3">
    <source>
        <dbReference type="Pfam" id="PF01568"/>
    </source>
</evidence>
<dbReference type="InterPro" id="IPR050612">
    <property type="entry name" value="Prok_Mopterin_Oxidored"/>
</dbReference>
<evidence type="ECO:0000256" key="1">
    <source>
        <dbReference type="ARBA" id="ARBA00023004"/>
    </source>
</evidence>
<dbReference type="GO" id="GO:0043546">
    <property type="term" value="F:molybdopterin cofactor binding"/>
    <property type="evidence" value="ECO:0007669"/>
    <property type="project" value="InterPro"/>
</dbReference>
<dbReference type="Gene3D" id="2.40.40.20">
    <property type="match status" value="1"/>
</dbReference>